<dbReference type="EMBL" id="JAUCMX010000022">
    <property type="protein sequence ID" value="KAK3513457.1"/>
    <property type="molecule type" value="Genomic_DNA"/>
</dbReference>
<evidence type="ECO:0000256" key="3">
    <source>
        <dbReference type="SAM" id="Coils"/>
    </source>
</evidence>
<feature type="region of interest" description="Disordered" evidence="4">
    <location>
        <begin position="1"/>
        <end position="58"/>
    </location>
</feature>
<proteinExistence type="predicted"/>
<dbReference type="PANTHER" id="PTHR45652:SF5">
    <property type="entry name" value="VIMENTIN"/>
    <property type="match status" value="1"/>
</dbReference>
<keyword evidence="1" id="KW-0403">Intermediate filament</keyword>
<keyword evidence="7" id="KW-1185">Reference proteome</keyword>
<evidence type="ECO:0000256" key="2">
    <source>
        <dbReference type="ARBA" id="ARBA00023054"/>
    </source>
</evidence>
<reference evidence="6" key="1">
    <citation type="submission" date="2023-06" db="EMBL/GenBank/DDBJ databases">
        <title>Male Hemibagrus guttatus genome.</title>
        <authorList>
            <person name="Bian C."/>
        </authorList>
    </citation>
    <scope>NUCLEOTIDE SEQUENCE</scope>
    <source>
        <strain evidence="6">Male_cb2023</strain>
        <tissue evidence="6">Muscle</tissue>
    </source>
</reference>
<dbReference type="GO" id="GO:0045109">
    <property type="term" value="P:intermediate filament organization"/>
    <property type="evidence" value="ECO:0007669"/>
    <property type="project" value="TreeGrafter"/>
</dbReference>
<dbReference type="FunFam" id="1.20.5.170:FF:000002">
    <property type="entry name" value="Type I keratin KA11"/>
    <property type="match status" value="1"/>
</dbReference>
<dbReference type="GO" id="GO:0005737">
    <property type="term" value="C:cytoplasm"/>
    <property type="evidence" value="ECO:0007669"/>
    <property type="project" value="TreeGrafter"/>
</dbReference>
<protein>
    <recommendedName>
        <fullName evidence="5">IF rod domain-containing protein</fullName>
    </recommendedName>
</protein>
<gene>
    <name evidence="6" type="ORF">QTP70_015457</name>
</gene>
<feature type="compositionally biased region" description="Low complexity" evidence="4">
    <location>
        <begin position="1"/>
        <end position="11"/>
    </location>
</feature>
<dbReference type="Proteomes" id="UP001274896">
    <property type="component" value="Unassembled WGS sequence"/>
</dbReference>
<evidence type="ECO:0000259" key="5">
    <source>
        <dbReference type="PROSITE" id="PS51842"/>
    </source>
</evidence>
<dbReference type="Gene3D" id="1.20.5.170">
    <property type="match status" value="1"/>
</dbReference>
<evidence type="ECO:0000256" key="4">
    <source>
        <dbReference type="SAM" id="MobiDB-lite"/>
    </source>
</evidence>
<dbReference type="SUPFAM" id="SSF64593">
    <property type="entry name" value="Intermediate filament protein, coiled coil region"/>
    <property type="match status" value="2"/>
</dbReference>
<feature type="domain" description="IF rod" evidence="5">
    <location>
        <begin position="79"/>
        <end position="405"/>
    </location>
</feature>
<dbReference type="Pfam" id="PF00038">
    <property type="entry name" value="Filament"/>
    <property type="match status" value="2"/>
</dbReference>
<dbReference type="GO" id="GO:0005200">
    <property type="term" value="F:structural constituent of cytoskeleton"/>
    <property type="evidence" value="ECO:0007669"/>
    <property type="project" value="TreeGrafter"/>
</dbReference>
<organism evidence="6 7">
    <name type="scientific">Hemibagrus guttatus</name>
    <dbReference type="NCBI Taxonomy" id="175788"/>
    <lineage>
        <taxon>Eukaryota</taxon>
        <taxon>Metazoa</taxon>
        <taxon>Chordata</taxon>
        <taxon>Craniata</taxon>
        <taxon>Vertebrata</taxon>
        <taxon>Euteleostomi</taxon>
        <taxon>Actinopterygii</taxon>
        <taxon>Neopterygii</taxon>
        <taxon>Teleostei</taxon>
        <taxon>Ostariophysi</taxon>
        <taxon>Siluriformes</taxon>
        <taxon>Bagridae</taxon>
        <taxon>Hemibagrus</taxon>
    </lineage>
</organism>
<sequence length="464" mass="52670">MTTISSTTISSYRKRFGHEGRTSSRRFASPSGARGHSDAPATPYASGKTTGAWGASASAETHDLPGAVRAEFKGSRSNDKAQMQSLNERFVSYIEKVRVLEQRNDALRAELERWRGNGPSRLAELYAHEVADLRRHVDKLTNEKAIAEVQRDNFLGDIKRIRAKLQEEILLKEEAERSTQSFRQDVDIAALAQVDLERKVESLQEELRFLKKLHEEELREIQAQSQQQKQGCVDLDVSQPDLTSALREIRVQYENLASKNGHRSEDWYDSKPYLSWLKSLHIVDVDLQFADLTEAANRNKEALRTAKQEANESRRQVHALTCEVDTLKGTNEALELQMRQMEENFALESSGYQGTIRILEENILNLKDEIARHLHEYEDLLNIKVALDIELATYRNLMEGSHPLCQTSQPLTLRDPALESRTSTKVLIKTSESRDGEVPLKAFIACCSNNMVLNESTQNHAEPE</sequence>
<name>A0AAE0Q4K3_9TELE</name>
<feature type="coiled-coil region" evidence="3">
    <location>
        <begin position="83"/>
        <end position="231"/>
    </location>
</feature>
<evidence type="ECO:0000313" key="6">
    <source>
        <dbReference type="EMBL" id="KAK3513457.1"/>
    </source>
</evidence>
<feature type="coiled-coil region" evidence="3">
    <location>
        <begin position="289"/>
        <end position="383"/>
    </location>
</feature>
<comment type="caution">
    <text evidence="6">The sequence shown here is derived from an EMBL/GenBank/DDBJ whole genome shotgun (WGS) entry which is preliminary data.</text>
</comment>
<evidence type="ECO:0000256" key="1">
    <source>
        <dbReference type="ARBA" id="ARBA00022754"/>
    </source>
</evidence>
<dbReference type="InterPro" id="IPR050405">
    <property type="entry name" value="Intermediate_filament"/>
</dbReference>
<keyword evidence="2 3" id="KW-0175">Coiled coil</keyword>
<evidence type="ECO:0000313" key="7">
    <source>
        <dbReference type="Proteomes" id="UP001274896"/>
    </source>
</evidence>
<dbReference type="PROSITE" id="PS51842">
    <property type="entry name" value="IF_ROD_2"/>
    <property type="match status" value="1"/>
</dbReference>
<dbReference type="Gene3D" id="1.20.5.500">
    <property type="entry name" value="Single helix bin"/>
    <property type="match status" value="1"/>
</dbReference>
<accession>A0AAE0Q4K3</accession>
<dbReference type="FunFam" id="1.20.5.1160:FF:000001">
    <property type="entry name" value="Keratin type II"/>
    <property type="match status" value="1"/>
</dbReference>
<dbReference type="GO" id="GO:0030424">
    <property type="term" value="C:axon"/>
    <property type="evidence" value="ECO:0007669"/>
    <property type="project" value="TreeGrafter"/>
</dbReference>
<dbReference type="GO" id="GO:0005886">
    <property type="term" value="C:plasma membrane"/>
    <property type="evidence" value="ECO:0007669"/>
    <property type="project" value="TreeGrafter"/>
</dbReference>
<dbReference type="AlphaFoldDB" id="A0AAE0Q4K3"/>
<dbReference type="GO" id="GO:0005882">
    <property type="term" value="C:intermediate filament"/>
    <property type="evidence" value="ECO:0007669"/>
    <property type="project" value="UniProtKB-KW"/>
</dbReference>
<dbReference type="SMART" id="SM01391">
    <property type="entry name" value="Filament"/>
    <property type="match status" value="1"/>
</dbReference>
<dbReference type="Gene3D" id="1.20.5.1160">
    <property type="entry name" value="Vasodilator-stimulated phosphoprotein"/>
    <property type="match status" value="1"/>
</dbReference>
<dbReference type="PANTHER" id="PTHR45652">
    <property type="entry name" value="GLIAL FIBRILLARY ACIDIC PROTEIN"/>
    <property type="match status" value="1"/>
</dbReference>
<dbReference type="InterPro" id="IPR039008">
    <property type="entry name" value="IF_rod_dom"/>
</dbReference>